<evidence type="ECO:0000256" key="1">
    <source>
        <dbReference type="ARBA" id="ARBA00022737"/>
    </source>
</evidence>
<keyword evidence="2" id="KW-0040">ANK repeat</keyword>
<dbReference type="AlphaFoldDB" id="A0A2J6QU89"/>
<dbReference type="EMBL" id="KZ613971">
    <property type="protein sequence ID" value="PMD29829.1"/>
    <property type="molecule type" value="Genomic_DNA"/>
</dbReference>
<feature type="non-terminal residue" evidence="3">
    <location>
        <position position="1"/>
    </location>
</feature>
<feature type="non-terminal residue" evidence="3">
    <location>
        <position position="179"/>
    </location>
</feature>
<dbReference type="SUPFAM" id="SSF48403">
    <property type="entry name" value="Ankyrin repeat"/>
    <property type="match status" value="1"/>
</dbReference>
<dbReference type="Gene3D" id="1.25.40.20">
    <property type="entry name" value="Ankyrin repeat-containing domain"/>
    <property type="match status" value="2"/>
</dbReference>
<dbReference type="STRING" id="1149755.A0A2J6QU89"/>
<dbReference type="Proteomes" id="UP000235786">
    <property type="component" value="Unassembled WGS sequence"/>
</dbReference>
<dbReference type="PANTHER" id="PTHR24126">
    <property type="entry name" value="ANKYRIN REPEAT, PH AND SEC7 DOMAIN CONTAINING PROTEIN SECG-RELATED"/>
    <property type="match status" value="1"/>
</dbReference>
<evidence type="ECO:0000313" key="4">
    <source>
        <dbReference type="Proteomes" id="UP000235786"/>
    </source>
</evidence>
<proteinExistence type="predicted"/>
<keyword evidence="1" id="KW-0677">Repeat</keyword>
<sequence>LLKKGADPNAEHERQGNMLQLAIQERCQANTVRWLLEAGADVNAGGKYGSALQAACTTSRSQVVEDLLSRGAKALLARDADINLAGGHYGFALQAAACSDRCDPGDIEVLRFLLENGADVNALGGEYGTALQAAAFHHKQYVDVLLDFGADPSIEGGKYGSAIGAAMEKGWSRVVNLLR</sequence>
<dbReference type="OrthoDB" id="5428966at2759"/>
<dbReference type="Pfam" id="PF13637">
    <property type="entry name" value="Ank_4"/>
    <property type="match status" value="1"/>
</dbReference>
<reference evidence="3 4" key="1">
    <citation type="submission" date="2016-04" db="EMBL/GenBank/DDBJ databases">
        <title>A degradative enzymes factory behind the ericoid mycorrhizal symbiosis.</title>
        <authorList>
            <consortium name="DOE Joint Genome Institute"/>
            <person name="Martino E."/>
            <person name="Morin E."/>
            <person name="Grelet G."/>
            <person name="Kuo A."/>
            <person name="Kohler A."/>
            <person name="Daghino S."/>
            <person name="Barry K."/>
            <person name="Choi C."/>
            <person name="Cichocki N."/>
            <person name="Clum A."/>
            <person name="Copeland A."/>
            <person name="Hainaut M."/>
            <person name="Haridas S."/>
            <person name="Labutti K."/>
            <person name="Lindquist E."/>
            <person name="Lipzen A."/>
            <person name="Khouja H.-R."/>
            <person name="Murat C."/>
            <person name="Ohm R."/>
            <person name="Olson A."/>
            <person name="Spatafora J."/>
            <person name="Veneault-Fourrey C."/>
            <person name="Henrissat B."/>
            <person name="Grigoriev I."/>
            <person name="Martin F."/>
            <person name="Perotto S."/>
        </authorList>
    </citation>
    <scope>NUCLEOTIDE SEQUENCE [LARGE SCALE GENOMIC DNA]</scope>
    <source>
        <strain evidence="3 4">F</strain>
    </source>
</reference>
<dbReference type="PANTHER" id="PTHR24126:SF14">
    <property type="entry name" value="ANK_REP_REGION DOMAIN-CONTAINING PROTEIN"/>
    <property type="match status" value="1"/>
</dbReference>
<keyword evidence="4" id="KW-1185">Reference proteome</keyword>
<evidence type="ECO:0000313" key="3">
    <source>
        <dbReference type="EMBL" id="PMD29829.1"/>
    </source>
</evidence>
<evidence type="ECO:0000256" key="2">
    <source>
        <dbReference type="ARBA" id="ARBA00023043"/>
    </source>
</evidence>
<dbReference type="SMART" id="SM00248">
    <property type="entry name" value="ANK"/>
    <property type="match status" value="4"/>
</dbReference>
<dbReference type="InterPro" id="IPR002110">
    <property type="entry name" value="Ankyrin_rpt"/>
</dbReference>
<name>A0A2J6QU89_HYAVF</name>
<organism evidence="3 4">
    <name type="scientific">Hyaloscypha variabilis (strain UAMH 11265 / GT02V1 / F)</name>
    <name type="common">Meliniomyces variabilis</name>
    <dbReference type="NCBI Taxonomy" id="1149755"/>
    <lineage>
        <taxon>Eukaryota</taxon>
        <taxon>Fungi</taxon>
        <taxon>Dikarya</taxon>
        <taxon>Ascomycota</taxon>
        <taxon>Pezizomycotina</taxon>
        <taxon>Leotiomycetes</taxon>
        <taxon>Helotiales</taxon>
        <taxon>Hyaloscyphaceae</taxon>
        <taxon>Hyaloscypha</taxon>
        <taxon>Hyaloscypha variabilis</taxon>
    </lineage>
</organism>
<accession>A0A2J6QU89</accession>
<dbReference type="InterPro" id="IPR036770">
    <property type="entry name" value="Ankyrin_rpt-contain_sf"/>
</dbReference>
<protein>
    <submittedName>
        <fullName evidence="3">Ankyrin repeat domain-containing protein</fullName>
    </submittedName>
</protein>
<gene>
    <name evidence="3" type="ORF">L207DRAFT_389481</name>
</gene>
<dbReference type="Pfam" id="PF12796">
    <property type="entry name" value="Ank_2"/>
    <property type="match status" value="1"/>
</dbReference>